<evidence type="ECO:0000259" key="11">
    <source>
        <dbReference type="Pfam" id="PF08544"/>
    </source>
</evidence>
<dbReference type="AlphaFoldDB" id="A0A9D2HR90"/>
<evidence type="ECO:0000256" key="1">
    <source>
        <dbReference type="ARBA" id="ARBA00009684"/>
    </source>
</evidence>
<proteinExistence type="inferred from homology"/>
<evidence type="ECO:0000256" key="4">
    <source>
        <dbReference type="ARBA" id="ARBA00022679"/>
    </source>
</evidence>
<dbReference type="EMBL" id="DWZE01000053">
    <property type="protein sequence ID" value="HJA83136.1"/>
    <property type="molecule type" value="Genomic_DNA"/>
</dbReference>
<dbReference type="Gene3D" id="3.30.230.10">
    <property type="match status" value="1"/>
</dbReference>
<evidence type="ECO:0000256" key="8">
    <source>
        <dbReference type="ARBA" id="ARBA00032554"/>
    </source>
</evidence>
<dbReference type="Pfam" id="PF08544">
    <property type="entry name" value="GHMP_kinases_C"/>
    <property type="match status" value="1"/>
</dbReference>
<evidence type="ECO:0000256" key="7">
    <source>
        <dbReference type="ARBA" id="ARBA00022840"/>
    </source>
</evidence>
<keyword evidence="7 9" id="KW-0067">ATP-binding</keyword>
<name>A0A9D2HR90_9BACE</name>
<dbReference type="NCBIfam" id="TIGR00154">
    <property type="entry name" value="ispE"/>
    <property type="match status" value="1"/>
</dbReference>
<dbReference type="InterPro" id="IPR014721">
    <property type="entry name" value="Ribsml_uS5_D2-typ_fold_subgr"/>
</dbReference>
<evidence type="ECO:0000256" key="2">
    <source>
        <dbReference type="ARBA" id="ARBA00012052"/>
    </source>
</evidence>
<gene>
    <name evidence="9" type="primary">ispE</name>
    <name evidence="12" type="ORF">H9785_04105</name>
</gene>
<dbReference type="GO" id="GO:0019288">
    <property type="term" value="P:isopentenyl diphosphate biosynthetic process, methylerythritol 4-phosphate pathway"/>
    <property type="evidence" value="ECO:0007669"/>
    <property type="project" value="UniProtKB-UniRule"/>
</dbReference>
<evidence type="ECO:0000259" key="10">
    <source>
        <dbReference type="Pfam" id="PF00288"/>
    </source>
</evidence>
<comment type="caution">
    <text evidence="12">The sequence shown here is derived from an EMBL/GenBank/DDBJ whole genome shotgun (WGS) entry which is preliminary data.</text>
</comment>
<keyword evidence="9" id="KW-0414">Isoprene biosynthesis</keyword>
<reference evidence="12" key="2">
    <citation type="submission" date="2021-04" db="EMBL/GenBank/DDBJ databases">
        <authorList>
            <person name="Gilroy R."/>
        </authorList>
    </citation>
    <scope>NUCLEOTIDE SEQUENCE</scope>
    <source>
        <strain evidence="12">ChiHecec1B25-7008</strain>
    </source>
</reference>
<evidence type="ECO:0000256" key="3">
    <source>
        <dbReference type="ARBA" id="ARBA00017473"/>
    </source>
</evidence>
<dbReference type="EC" id="2.7.1.148" evidence="2 9"/>
<comment type="catalytic activity">
    <reaction evidence="9">
        <text>4-CDP-2-C-methyl-D-erythritol + ATP = 4-CDP-2-C-methyl-D-erythritol 2-phosphate + ADP + H(+)</text>
        <dbReference type="Rhea" id="RHEA:18437"/>
        <dbReference type="ChEBI" id="CHEBI:15378"/>
        <dbReference type="ChEBI" id="CHEBI:30616"/>
        <dbReference type="ChEBI" id="CHEBI:57823"/>
        <dbReference type="ChEBI" id="CHEBI:57919"/>
        <dbReference type="ChEBI" id="CHEBI:456216"/>
        <dbReference type="EC" id="2.7.1.148"/>
    </reaction>
</comment>
<dbReference type="Proteomes" id="UP000823860">
    <property type="component" value="Unassembled WGS sequence"/>
</dbReference>
<evidence type="ECO:0000256" key="5">
    <source>
        <dbReference type="ARBA" id="ARBA00022741"/>
    </source>
</evidence>
<feature type="active site" evidence="9">
    <location>
        <position position="8"/>
    </location>
</feature>
<dbReference type="InterPro" id="IPR020568">
    <property type="entry name" value="Ribosomal_Su5_D2-typ_SF"/>
</dbReference>
<dbReference type="Pfam" id="PF00288">
    <property type="entry name" value="GHMP_kinases_N"/>
    <property type="match status" value="1"/>
</dbReference>
<comment type="similarity">
    <text evidence="1 9">Belongs to the GHMP kinase family. IspE subfamily.</text>
</comment>
<dbReference type="Gene3D" id="3.30.70.890">
    <property type="entry name" value="GHMP kinase, C-terminal domain"/>
    <property type="match status" value="1"/>
</dbReference>
<dbReference type="PANTHER" id="PTHR43527">
    <property type="entry name" value="4-DIPHOSPHOCYTIDYL-2-C-METHYL-D-ERYTHRITOL KINASE, CHLOROPLASTIC"/>
    <property type="match status" value="1"/>
</dbReference>
<dbReference type="InterPro" id="IPR013750">
    <property type="entry name" value="GHMP_kinase_C_dom"/>
</dbReference>
<feature type="domain" description="GHMP kinase N-terminal" evidence="10">
    <location>
        <begin position="68"/>
        <end position="142"/>
    </location>
</feature>
<dbReference type="SUPFAM" id="SSF55060">
    <property type="entry name" value="GHMP Kinase, C-terminal domain"/>
    <property type="match status" value="1"/>
</dbReference>
<evidence type="ECO:0000256" key="9">
    <source>
        <dbReference type="HAMAP-Rule" id="MF_00061"/>
    </source>
</evidence>
<evidence type="ECO:0000313" key="13">
    <source>
        <dbReference type="Proteomes" id="UP000823860"/>
    </source>
</evidence>
<reference evidence="12" key="1">
    <citation type="journal article" date="2021" name="PeerJ">
        <title>Extensive microbial diversity within the chicken gut microbiome revealed by metagenomics and culture.</title>
        <authorList>
            <person name="Gilroy R."/>
            <person name="Ravi A."/>
            <person name="Getino M."/>
            <person name="Pursley I."/>
            <person name="Horton D.L."/>
            <person name="Alikhan N.F."/>
            <person name="Baker D."/>
            <person name="Gharbi K."/>
            <person name="Hall N."/>
            <person name="Watson M."/>
            <person name="Adriaenssens E.M."/>
            <person name="Foster-Nyarko E."/>
            <person name="Jarju S."/>
            <person name="Secka A."/>
            <person name="Antonio M."/>
            <person name="Oren A."/>
            <person name="Chaudhuri R.R."/>
            <person name="La Ragione R."/>
            <person name="Hildebrand F."/>
            <person name="Pallen M.J."/>
        </authorList>
    </citation>
    <scope>NUCLEOTIDE SEQUENCE</scope>
    <source>
        <strain evidence="12">ChiHecec1B25-7008</strain>
    </source>
</reference>
<accession>A0A9D2HR90</accession>
<dbReference type="PANTHER" id="PTHR43527:SF2">
    <property type="entry name" value="4-DIPHOSPHOCYTIDYL-2-C-METHYL-D-ERYTHRITOL KINASE, CHLOROPLASTIC"/>
    <property type="match status" value="1"/>
</dbReference>
<evidence type="ECO:0000313" key="12">
    <source>
        <dbReference type="EMBL" id="HJA83136.1"/>
    </source>
</evidence>
<dbReference type="HAMAP" id="MF_00061">
    <property type="entry name" value="IspE"/>
    <property type="match status" value="1"/>
</dbReference>
<evidence type="ECO:0000256" key="6">
    <source>
        <dbReference type="ARBA" id="ARBA00022777"/>
    </source>
</evidence>
<comment type="function">
    <text evidence="9">Catalyzes the phosphorylation of the position 2 hydroxy group of 4-diphosphocytidyl-2C-methyl-D-erythritol.</text>
</comment>
<protein>
    <recommendedName>
        <fullName evidence="3 9">4-diphosphocytidyl-2-C-methyl-D-erythritol kinase</fullName>
        <shortName evidence="9">CMK</shortName>
        <ecNumber evidence="2 9">2.7.1.148</ecNumber>
    </recommendedName>
    <alternativeName>
        <fullName evidence="8 9">4-(cytidine-5'-diphospho)-2-C-methyl-D-erythritol kinase</fullName>
    </alternativeName>
</protein>
<organism evidence="12 13">
    <name type="scientific">Candidatus Bacteroides intestinavium</name>
    <dbReference type="NCBI Taxonomy" id="2838469"/>
    <lineage>
        <taxon>Bacteria</taxon>
        <taxon>Pseudomonadati</taxon>
        <taxon>Bacteroidota</taxon>
        <taxon>Bacteroidia</taxon>
        <taxon>Bacteroidales</taxon>
        <taxon>Bacteroidaceae</taxon>
        <taxon>Bacteroides</taxon>
    </lineage>
</organism>
<feature type="active site" evidence="9">
    <location>
        <position position="137"/>
    </location>
</feature>
<sequence length="277" mass="30744">MLTFPNAKINLGLNIIGRRPDGYHDLETVFYPIPLEDALEITPLQNPGRLKYALHLHGQEVAGNPEDNLVVKAYVMLDKDFDLPPTDIHLFKHIPSGAGLGGGSSDAAFMLKMLNEAYGIGLTEDRLEEYAARLGADCAFFIRNKPVFAEGIGNVFSDVSLSLAGYKLWVVKPDIFVSTRDAFASVMPRRAALSAKESVGLSLEEWRGRLVNDFEESVFPRFPRIAEIKEELYQLGALYASMSGSGSSVYGLFRGDFEWPVHDFGEGTLCYQLTIHY</sequence>
<dbReference type="GO" id="GO:0016114">
    <property type="term" value="P:terpenoid biosynthetic process"/>
    <property type="evidence" value="ECO:0007669"/>
    <property type="project" value="UniProtKB-UniRule"/>
</dbReference>
<dbReference type="InterPro" id="IPR006204">
    <property type="entry name" value="GHMP_kinase_N_dom"/>
</dbReference>
<comment type="pathway">
    <text evidence="9">Isoprenoid biosynthesis; isopentenyl diphosphate biosynthesis via DXP pathway; isopentenyl diphosphate from 1-deoxy-D-xylulose 5-phosphate: step 3/6.</text>
</comment>
<feature type="domain" description="GHMP kinase C-terminal" evidence="11">
    <location>
        <begin position="208"/>
        <end position="253"/>
    </location>
</feature>
<feature type="binding site" evidence="9">
    <location>
        <begin position="95"/>
        <end position="105"/>
    </location>
    <ligand>
        <name>ATP</name>
        <dbReference type="ChEBI" id="CHEBI:30616"/>
    </ligand>
</feature>
<keyword evidence="6 9" id="KW-0418">Kinase</keyword>
<dbReference type="InterPro" id="IPR036554">
    <property type="entry name" value="GHMP_kinase_C_sf"/>
</dbReference>
<dbReference type="SUPFAM" id="SSF54211">
    <property type="entry name" value="Ribosomal protein S5 domain 2-like"/>
    <property type="match status" value="1"/>
</dbReference>
<dbReference type="GO" id="GO:0005524">
    <property type="term" value="F:ATP binding"/>
    <property type="evidence" value="ECO:0007669"/>
    <property type="project" value="UniProtKB-UniRule"/>
</dbReference>
<dbReference type="GO" id="GO:0050515">
    <property type="term" value="F:4-(cytidine 5'-diphospho)-2-C-methyl-D-erythritol kinase activity"/>
    <property type="evidence" value="ECO:0007669"/>
    <property type="project" value="UniProtKB-UniRule"/>
</dbReference>
<dbReference type="InterPro" id="IPR004424">
    <property type="entry name" value="IspE"/>
</dbReference>
<keyword evidence="4 9" id="KW-0808">Transferase</keyword>
<dbReference type="PIRSF" id="PIRSF010376">
    <property type="entry name" value="IspE"/>
    <property type="match status" value="1"/>
</dbReference>
<keyword evidence="5 9" id="KW-0547">Nucleotide-binding</keyword>